<dbReference type="Pfam" id="PF16925">
    <property type="entry name" value="TetR_C_13"/>
    <property type="match status" value="1"/>
</dbReference>
<keyword evidence="7" id="KW-1185">Reference proteome</keyword>
<dbReference type="AlphaFoldDB" id="F4CW44"/>
<keyword evidence="2 4" id="KW-0238">DNA-binding</keyword>
<dbReference type="PANTHER" id="PTHR47506:SF1">
    <property type="entry name" value="HTH-TYPE TRANSCRIPTIONAL REGULATOR YJDC"/>
    <property type="match status" value="1"/>
</dbReference>
<dbReference type="EMBL" id="CP002593">
    <property type="protein sequence ID" value="AEA26458.1"/>
    <property type="molecule type" value="Genomic_DNA"/>
</dbReference>
<dbReference type="PROSITE" id="PS50977">
    <property type="entry name" value="HTH_TETR_2"/>
    <property type="match status" value="1"/>
</dbReference>
<sequence>MTRADSPSTRPGSPVRARILAAADRLFYGEGIRAVSADRIIGEAAVSKVTFYRHFPTKDDLVLAYVEGRSRLERDGIDALLRAHADDACAALTALAGAIEDLGCAEDFRGCPFINAAAEYPRPDHPVRQAVDRHRDWFADTVREQVTRLGVADADADGVTRQLVMLRDGAMVAGYLDGDADPSTTLAEAGRAIVGGALQN</sequence>
<keyword evidence="3" id="KW-0804">Transcription</keyword>
<dbReference type="eggNOG" id="COG1309">
    <property type="taxonomic scope" value="Bacteria"/>
</dbReference>
<organism evidence="6 7">
    <name type="scientific">Pseudonocardia dioxanivorans (strain ATCC 55486 / DSM 44775 / JCM 13855 / CB1190)</name>
    <dbReference type="NCBI Taxonomy" id="675635"/>
    <lineage>
        <taxon>Bacteria</taxon>
        <taxon>Bacillati</taxon>
        <taxon>Actinomycetota</taxon>
        <taxon>Actinomycetes</taxon>
        <taxon>Pseudonocardiales</taxon>
        <taxon>Pseudonocardiaceae</taxon>
        <taxon>Pseudonocardia</taxon>
    </lineage>
</organism>
<name>F4CW44_PSEUX</name>
<dbReference type="PANTHER" id="PTHR47506">
    <property type="entry name" value="TRANSCRIPTIONAL REGULATORY PROTEIN"/>
    <property type="match status" value="1"/>
</dbReference>
<gene>
    <name evidence="6" type="ordered locus">Psed_4296</name>
</gene>
<dbReference type="Pfam" id="PF00440">
    <property type="entry name" value="TetR_N"/>
    <property type="match status" value="1"/>
</dbReference>
<evidence type="ECO:0000256" key="3">
    <source>
        <dbReference type="ARBA" id="ARBA00023163"/>
    </source>
</evidence>
<reference evidence="6 7" key="1">
    <citation type="journal article" date="2011" name="J. Bacteriol.">
        <title>Genome sequence of the 1,4-dioxane-degrading Pseudonocardia dioxanivorans strain CB1190.</title>
        <authorList>
            <person name="Sales C.M."/>
            <person name="Mahendra S."/>
            <person name="Grostern A."/>
            <person name="Parales R.E."/>
            <person name="Goodwin L.A."/>
            <person name="Woyke T."/>
            <person name="Nolan M."/>
            <person name="Lapidus A."/>
            <person name="Chertkov O."/>
            <person name="Ovchinnikova G."/>
            <person name="Sczyrba A."/>
            <person name="Alvarez-Cohen L."/>
        </authorList>
    </citation>
    <scope>NUCLEOTIDE SEQUENCE [LARGE SCALE GENOMIC DNA]</scope>
    <source>
        <strain evidence="7">ATCC 55486 / DSM 44775 / JCM 13855 / CB1190</strain>
    </source>
</reference>
<evidence type="ECO:0000256" key="2">
    <source>
        <dbReference type="ARBA" id="ARBA00023125"/>
    </source>
</evidence>
<dbReference type="Gene3D" id="1.10.357.10">
    <property type="entry name" value="Tetracycline Repressor, domain 2"/>
    <property type="match status" value="1"/>
</dbReference>
<dbReference type="RefSeq" id="WP_013676372.1">
    <property type="nucleotide sequence ID" value="NC_015312.1"/>
</dbReference>
<proteinExistence type="predicted"/>
<dbReference type="InterPro" id="IPR011075">
    <property type="entry name" value="TetR_C"/>
</dbReference>
<dbReference type="STRING" id="675635.Psed_4296"/>
<dbReference type="OrthoDB" id="4214267at2"/>
<evidence type="ECO:0000313" key="6">
    <source>
        <dbReference type="EMBL" id="AEA26458.1"/>
    </source>
</evidence>
<dbReference type="Proteomes" id="UP000007809">
    <property type="component" value="Chromosome"/>
</dbReference>
<dbReference type="InterPro" id="IPR009057">
    <property type="entry name" value="Homeodomain-like_sf"/>
</dbReference>
<dbReference type="SUPFAM" id="SSF46689">
    <property type="entry name" value="Homeodomain-like"/>
    <property type="match status" value="1"/>
</dbReference>
<dbReference type="GO" id="GO:0003677">
    <property type="term" value="F:DNA binding"/>
    <property type="evidence" value="ECO:0007669"/>
    <property type="project" value="UniProtKB-UniRule"/>
</dbReference>
<feature type="DNA-binding region" description="H-T-H motif" evidence="4">
    <location>
        <begin position="36"/>
        <end position="55"/>
    </location>
</feature>
<protein>
    <submittedName>
        <fullName evidence="6">Regulatory protein TetR</fullName>
    </submittedName>
</protein>
<dbReference type="InterPro" id="IPR001647">
    <property type="entry name" value="HTH_TetR"/>
</dbReference>
<evidence type="ECO:0000313" key="7">
    <source>
        <dbReference type="Proteomes" id="UP000007809"/>
    </source>
</evidence>
<evidence type="ECO:0000256" key="1">
    <source>
        <dbReference type="ARBA" id="ARBA00023015"/>
    </source>
</evidence>
<dbReference type="InterPro" id="IPR036271">
    <property type="entry name" value="Tet_transcr_reg_TetR-rel_C_sf"/>
</dbReference>
<accession>F4CW44</accession>
<evidence type="ECO:0000259" key="5">
    <source>
        <dbReference type="PROSITE" id="PS50977"/>
    </source>
</evidence>
<dbReference type="KEGG" id="pdx:Psed_4296"/>
<evidence type="ECO:0000256" key="4">
    <source>
        <dbReference type="PROSITE-ProRule" id="PRU00335"/>
    </source>
</evidence>
<keyword evidence="1" id="KW-0805">Transcription regulation</keyword>
<dbReference type="PRINTS" id="PR00455">
    <property type="entry name" value="HTHTETR"/>
</dbReference>
<feature type="domain" description="HTH tetR-type" evidence="5">
    <location>
        <begin position="13"/>
        <end position="73"/>
    </location>
</feature>
<dbReference type="HOGENOM" id="CLU_069356_23_1_11"/>
<dbReference type="SUPFAM" id="SSF48498">
    <property type="entry name" value="Tetracyclin repressor-like, C-terminal domain"/>
    <property type="match status" value="1"/>
</dbReference>